<dbReference type="AlphaFoldDB" id="A0AA44FA59"/>
<keyword evidence="2" id="KW-0808">Transferase</keyword>
<dbReference type="InterPro" id="IPR029063">
    <property type="entry name" value="SAM-dependent_MTases_sf"/>
</dbReference>
<dbReference type="CDD" id="cd02440">
    <property type="entry name" value="AdoMet_MTases"/>
    <property type="match status" value="1"/>
</dbReference>
<evidence type="ECO:0000259" key="1">
    <source>
        <dbReference type="Pfam" id="PF08241"/>
    </source>
</evidence>
<dbReference type="Pfam" id="PF08241">
    <property type="entry name" value="Methyltransf_11"/>
    <property type="match status" value="1"/>
</dbReference>
<dbReference type="SUPFAM" id="SSF53335">
    <property type="entry name" value="S-adenosyl-L-methionine-dependent methyltransferases"/>
    <property type="match status" value="1"/>
</dbReference>
<reference evidence="2" key="1">
    <citation type="journal article" date="2020" name="Science">
        <title>Unexpected conservation and global transmission of agrobacterial virulence plasmids.</title>
        <authorList>
            <person name="Weisberg A.J."/>
            <person name="Davis E.W. 2nd"/>
            <person name="Tabima J."/>
            <person name="Belcher M.S."/>
            <person name="Miller M."/>
            <person name="Kuo C.H."/>
            <person name="Loper J.E."/>
            <person name="Grunwald N.J."/>
            <person name="Putnam M.L."/>
            <person name="Chang J.H."/>
        </authorList>
    </citation>
    <scope>NUCLEOTIDE SEQUENCE</scope>
    <source>
        <strain evidence="2">17-1853-1a</strain>
    </source>
</reference>
<accession>A0AA44FA59</accession>
<proteinExistence type="predicted"/>
<dbReference type="Gene3D" id="3.40.50.150">
    <property type="entry name" value="Vaccinia Virus protein VP39"/>
    <property type="match status" value="1"/>
</dbReference>
<dbReference type="GO" id="GO:0032259">
    <property type="term" value="P:methylation"/>
    <property type="evidence" value="ECO:0007669"/>
    <property type="project" value="UniProtKB-KW"/>
</dbReference>
<dbReference type="InterPro" id="IPR013216">
    <property type="entry name" value="Methyltransf_11"/>
</dbReference>
<dbReference type="PANTHER" id="PTHR43861">
    <property type="entry name" value="TRANS-ACONITATE 2-METHYLTRANSFERASE-RELATED"/>
    <property type="match status" value="1"/>
</dbReference>
<protein>
    <submittedName>
        <fullName evidence="2">Methyltransferase domain-containing protein</fullName>
    </submittedName>
</protein>
<gene>
    <name evidence="2" type="ORF">G6M46_28305</name>
</gene>
<evidence type="ECO:0000313" key="2">
    <source>
        <dbReference type="EMBL" id="NTC32047.1"/>
    </source>
</evidence>
<sequence length="251" mass="28351">MQEAAVFDKIAYQYDDNRGGEERGNRFAEHILPLLDRDTRVLELGVGTGVVAAAIEKANVNIIGIDASSEMLKRAEKRVSHLVWSDMNKLPFLHEYFGGVYAVWALHLSESVPQMLKEIRRVLKPSGCFLNCSAVNRDLVEVNDTAEKIVWEMHSALAGAELTVDGPHQLEALAPEAGYRFERVVDIKREYEITPNELALHIERRGMSILQQATEAQVRDIINPTIEALRALPDEKLRRHRVHQISVLRAI</sequence>
<keyword evidence="2" id="KW-0489">Methyltransferase</keyword>
<feature type="domain" description="Methyltransferase type 11" evidence="1">
    <location>
        <begin position="42"/>
        <end position="129"/>
    </location>
</feature>
<dbReference type="PANTHER" id="PTHR43861:SF1">
    <property type="entry name" value="TRANS-ACONITATE 2-METHYLTRANSFERASE"/>
    <property type="match status" value="1"/>
</dbReference>
<dbReference type="Proteomes" id="UP000702952">
    <property type="component" value="Unassembled WGS sequence"/>
</dbReference>
<dbReference type="GO" id="GO:0008757">
    <property type="term" value="F:S-adenosylmethionine-dependent methyltransferase activity"/>
    <property type="evidence" value="ECO:0007669"/>
    <property type="project" value="InterPro"/>
</dbReference>
<organism evidence="2 3">
    <name type="scientific">Agrobacterium tumefaciens</name>
    <dbReference type="NCBI Taxonomy" id="358"/>
    <lineage>
        <taxon>Bacteria</taxon>
        <taxon>Pseudomonadati</taxon>
        <taxon>Pseudomonadota</taxon>
        <taxon>Alphaproteobacteria</taxon>
        <taxon>Hyphomicrobiales</taxon>
        <taxon>Rhizobiaceae</taxon>
        <taxon>Rhizobium/Agrobacterium group</taxon>
        <taxon>Agrobacterium</taxon>
        <taxon>Agrobacterium tumefaciens complex</taxon>
    </lineage>
</organism>
<dbReference type="EMBL" id="JAAMAY010000043">
    <property type="protein sequence ID" value="NTC32047.1"/>
    <property type="molecule type" value="Genomic_DNA"/>
</dbReference>
<comment type="caution">
    <text evidence="2">The sequence shown here is derived from an EMBL/GenBank/DDBJ whole genome shotgun (WGS) entry which is preliminary data.</text>
</comment>
<evidence type="ECO:0000313" key="3">
    <source>
        <dbReference type="Proteomes" id="UP000702952"/>
    </source>
</evidence>
<dbReference type="RefSeq" id="WP_174021536.1">
    <property type="nucleotide sequence ID" value="NZ_JAAMAW010000022.1"/>
</dbReference>
<name>A0AA44FA59_AGRTU</name>